<feature type="signal peptide" evidence="1">
    <location>
        <begin position="1"/>
        <end position="24"/>
    </location>
</feature>
<evidence type="ECO:0000313" key="2">
    <source>
        <dbReference type="EMBL" id="KAI2659914.1"/>
    </source>
</evidence>
<name>A0ABQ8MAK8_LABRO</name>
<feature type="chain" id="PRO_5045127106" evidence="1">
    <location>
        <begin position="25"/>
        <end position="102"/>
    </location>
</feature>
<protein>
    <submittedName>
        <fullName evidence="2">Uncharacterized protein</fullName>
    </submittedName>
</protein>
<sequence>MPLKNLPLLEVIVAVLSLFNHTSAAEFHIRAKKGDSAVLTCSLPALDDGSSARQHVIEWVRQGYDIPILIQFGVHDPRVHPNYDGETISTDLIDFGIRLKYL</sequence>
<evidence type="ECO:0000313" key="3">
    <source>
        <dbReference type="Proteomes" id="UP000830375"/>
    </source>
</evidence>
<keyword evidence="1" id="KW-0732">Signal</keyword>
<gene>
    <name evidence="2" type="ORF">H4Q32_022483</name>
</gene>
<accession>A0ABQ8MAK8</accession>
<proteinExistence type="predicted"/>
<keyword evidence="3" id="KW-1185">Reference proteome</keyword>
<dbReference type="EMBL" id="JACTAM010000010">
    <property type="protein sequence ID" value="KAI2659914.1"/>
    <property type="molecule type" value="Genomic_DNA"/>
</dbReference>
<comment type="caution">
    <text evidence="2">The sequence shown here is derived from an EMBL/GenBank/DDBJ whole genome shotgun (WGS) entry which is preliminary data.</text>
</comment>
<reference evidence="2 3" key="1">
    <citation type="submission" date="2022-01" db="EMBL/GenBank/DDBJ databases">
        <title>A high-quality chromosome-level genome assembly of rohu carp, Labeo rohita.</title>
        <authorList>
            <person name="Arick M.A. II"/>
            <person name="Hsu C.-Y."/>
            <person name="Magbanua Z."/>
            <person name="Pechanova O."/>
            <person name="Grover C."/>
            <person name="Miller E."/>
            <person name="Thrash A."/>
            <person name="Ezzel L."/>
            <person name="Alam S."/>
            <person name="Benzie J."/>
            <person name="Hamilton M."/>
            <person name="Karsi A."/>
            <person name="Lawrence M.L."/>
            <person name="Peterson D.G."/>
        </authorList>
    </citation>
    <scope>NUCLEOTIDE SEQUENCE [LARGE SCALE GENOMIC DNA]</scope>
    <source>
        <strain evidence="3">BAU-BD-2019</strain>
        <tissue evidence="2">Blood</tissue>
    </source>
</reference>
<evidence type="ECO:0000256" key="1">
    <source>
        <dbReference type="SAM" id="SignalP"/>
    </source>
</evidence>
<organism evidence="2 3">
    <name type="scientific">Labeo rohita</name>
    <name type="common">Indian major carp</name>
    <name type="synonym">Cyprinus rohita</name>
    <dbReference type="NCBI Taxonomy" id="84645"/>
    <lineage>
        <taxon>Eukaryota</taxon>
        <taxon>Metazoa</taxon>
        <taxon>Chordata</taxon>
        <taxon>Craniata</taxon>
        <taxon>Vertebrata</taxon>
        <taxon>Euteleostomi</taxon>
        <taxon>Actinopterygii</taxon>
        <taxon>Neopterygii</taxon>
        <taxon>Teleostei</taxon>
        <taxon>Ostariophysi</taxon>
        <taxon>Cypriniformes</taxon>
        <taxon>Cyprinidae</taxon>
        <taxon>Labeoninae</taxon>
        <taxon>Labeonini</taxon>
        <taxon>Labeo</taxon>
    </lineage>
</organism>
<dbReference type="Proteomes" id="UP000830375">
    <property type="component" value="Unassembled WGS sequence"/>
</dbReference>